<evidence type="ECO:0000313" key="2">
    <source>
        <dbReference type="Proteomes" id="UP001164746"/>
    </source>
</evidence>
<sequence>MFLHLFSMIRYTRNLIVLAFGVGKLAILMQSVPSDMTPLWFWSPLTRRYPSVDSDVIRSKGKFNVMAVRVKSLDATDILDTSGTCAVTSNNGVVYEHNFIWCPKRLDFLSRPRPQPLRFASRTTPPVTNKQILHIKIY</sequence>
<name>A0ABY7E427_MYAAR</name>
<gene>
    <name evidence="1" type="ORF">MAR_010280</name>
</gene>
<evidence type="ECO:0000313" key="1">
    <source>
        <dbReference type="EMBL" id="WAR03722.1"/>
    </source>
</evidence>
<organism evidence="1 2">
    <name type="scientific">Mya arenaria</name>
    <name type="common">Soft-shell clam</name>
    <dbReference type="NCBI Taxonomy" id="6604"/>
    <lineage>
        <taxon>Eukaryota</taxon>
        <taxon>Metazoa</taxon>
        <taxon>Spiralia</taxon>
        <taxon>Lophotrochozoa</taxon>
        <taxon>Mollusca</taxon>
        <taxon>Bivalvia</taxon>
        <taxon>Autobranchia</taxon>
        <taxon>Heteroconchia</taxon>
        <taxon>Euheterodonta</taxon>
        <taxon>Imparidentia</taxon>
        <taxon>Neoheterodontei</taxon>
        <taxon>Myida</taxon>
        <taxon>Myoidea</taxon>
        <taxon>Myidae</taxon>
        <taxon>Mya</taxon>
    </lineage>
</organism>
<keyword evidence="2" id="KW-1185">Reference proteome</keyword>
<protein>
    <submittedName>
        <fullName evidence="1">Uncharacterized protein</fullName>
    </submittedName>
</protein>
<reference evidence="1" key="1">
    <citation type="submission" date="2022-11" db="EMBL/GenBank/DDBJ databases">
        <title>Centuries of genome instability and evolution in soft-shell clam transmissible cancer (bioRxiv).</title>
        <authorList>
            <person name="Hart S.F.M."/>
            <person name="Yonemitsu M.A."/>
            <person name="Giersch R.M."/>
            <person name="Beal B.F."/>
            <person name="Arriagada G."/>
            <person name="Davis B.W."/>
            <person name="Ostrander E.A."/>
            <person name="Goff S.P."/>
            <person name="Metzger M.J."/>
        </authorList>
    </citation>
    <scope>NUCLEOTIDE SEQUENCE</scope>
    <source>
        <strain evidence="1">MELC-2E11</strain>
        <tissue evidence="1">Siphon/mantle</tissue>
    </source>
</reference>
<dbReference type="Proteomes" id="UP001164746">
    <property type="component" value="Chromosome 4"/>
</dbReference>
<proteinExistence type="predicted"/>
<dbReference type="EMBL" id="CP111015">
    <property type="protein sequence ID" value="WAR03722.1"/>
    <property type="molecule type" value="Genomic_DNA"/>
</dbReference>
<accession>A0ABY7E427</accession>